<evidence type="ECO:0000313" key="2">
    <source>
        <dbReference type="Proteomes" id="UP000324632"/>
    </source>
</evidence>
<dbReference type="SUPFAM" id="SSF57850">
    <property type="entry name" value="RING/U-box"/>
    <property type="match status" value="1"/>
</dbReference>
<protein>
    <submittedName>
        <fullName evidence="1">Uncharacterized protein</fullName>
    </submittedName>
</protein>
<accession>A0A5A9P6I9</accession>
<reference evidence="1 2" key="1">
    <citation type="journal article" date="2019" name="Mol. Ecol. Resour.">
        <title>Chromosome-level genome assembly of Triplophysa tibetana, a fish adapted to the harsh high-altitude environment of the Tibetan Plateau.</title>
        <authorList>
            <person name="Yang X."/>
            <person name="Liu H."/>
            <person name="Ma Z."/>
            <person name="Zou Y."/>
            <person name="Zou M."/>
            <person name="Mao Y."/>
            <person name="Li X."/>
            <person name="Wang H."/>
            <person name="Chen T."/>
            <person name="Wang W."/>
            <person name="Yang R."/>
        </authorList>
    </citation>
    <scope>NUCLEOTIDE SEQUENCE [LARGE SCALE GENOMIC DNA]</scope>
    <source>
        <strain evidence="1">TTIB1903HZAU</strain>
        <tissue evidence="1">Muscle</tissue>
    </source>
</reference>
<keyword evidence="2" id="KW-1185">Reference proteome</keyword>
<dbReference type="Gene3D" id="1.20.120.1750">
    <property type="match status" value="1"/>
</dbReference>
<dbReference type="AlphaFoldDB" id="A0A5A9P6I9"/>
<comment type="caution">
    <text evidence="1">The sequence shown here is derived from an EMBL/GenBank/DDBJ whole genome shotgun (WGS) entry which is preliminary data.</text>
</comment>
<dbReference type="Proteomes" id="UP000324632">
    <property type="component" value="Chromosome 9"/>
</dbReference>
<evidence type="ECO:0000313" key="1">
    <source>
        <dbReference type="EMBL" id="KAA0717255.1"/>
    </source>
</evidence>
<name>A0A5A9P6I9_9TELE</name>
<dbReference type="CDD" id="cd20336">
    <property type="entry name" value="Rcat_RBR"/>
    <property type="match status" value="1"/>
</dbReference>
<sequence length="159" mass="17915">MNALKCPGCQKSEDTKQVDGQRAICRSCSGAQRRVFEFCCACQREWVRNSISCSLPDCALRAALLSDTQIDDPRSSAKGCPYFRACPRCKSLLTHNGEGCPNITCPKCHEEFCFRCLNQRCSGIHYSVFLRLHRELLQENHINPCRVVNNKQMLGVLGL</sequence>
<proteinExistence type="predicted"/>
<dbReference type="Pfam" id="PF22191">
    <property type="entry name" value="IBR_1"/>
    <property type="match status" value="1"/>
</dbReference>
<dbReference type="EMBL" id="SOYY01000009">
    <property type="protein sequence ID" value="KAA0717255.1"/>
    <property type="molecule type" value="Genomic_DNA"/>
</dbReference>
<gene>
    <name evidence="1" type="ORF">E1301_Tti020834</name>
</gene>
<organism evidence="1 2">
    <name type="scientific">Triplophysa tibetana</name>
    <dbReference type="NCBI Taxonomy" id="1572043"/>
    <lineage>
        <taxon>Eukaryota</taxon>
        <taxon>Metazoa</taxon>
        <taxon>Chordata</taxon>
        <taxon>Craniata</taxon>
        <taxon>Vertebrata</taxon>
        <taxon>Euteleostomi</taxon>
        <taxon>Actinopterygii</taxon>
        <taxon>Neopterygii</taxon>
        <taxon>Teleostei</taxon>
        <taxon>Ostariophysi</taxon>
        <taxon>Cypriniformes</taxon>
        <taxon>Nemacheilidae</taxon>
        <taxon>Triplophysa</taxon>
    </lineage>
</organism>